<accession>A0A9Q0I284</accession>
<keyword evidence="3" id="KW-1185">Reference proteome</keyword>
<evidence type="ECO:0000256" key="1">
    <source>
        <dbReference type="SAM" id="MobiDB-lite"/>
    </source>
</evidence>
<reference evidence="2" key="1">
    <citation type="submission" date="2022-07" db="EMBL/GenBank/DDBJ databases">
        <title>Chromosome-level genome of Muraenolepis orangiensis.</title>
        <authorList>
            <person name="Kim J."/>
        </authorList>
    </citation>
    <scope>NUCLEOTIDE SEQUENCE</scope>
    <source>
        <strain evidence="2">KU_S4_2022</strain>
        <tissue evidence="2">Muscle</tissue>
    </source>
</reference>
<organism evidence="2 3">
    <name type="scientific">Muraenolepis orangiensis</name>
    <name type="common">Patagonian moray cod</name>
    <dbReference type="NCBI Taxonomy" id="630683"/>
    <lineage>
        <taxon>Eukaryota</taxon>
        <taxon>Metazoa</taxon>
        <taxon>Chordata</taxon>
        <taxon>Craniata</taxon>
        <taxon>Vertebrata</taxon>
        <taxon>Euteleostomi</taxon>
        <taxon>Actinopterygii</taxon>
        <taxon>Neopterygii</taxon>
        <taxon>Teleostei</taxon>
        <taxon>Neoteleostei</taxon>
        <taxon>Acanthomorphata</taxon>
        <taxon>Zeiogadaria</taxon>
        <taxon>Gadariae</taxon>
        <taxon>Gadiformes</taxon>
        <taxon>Muraenolepidoidei</taxon>
        <taxon>Muraenolepididae</taxon>
        <taxon>Muraenolepis</taxon>
    </lineage>
</organism>
<dbReference type="OrthoDB" id="10262320at2759"/>
<sequence>MTEREQWVKANLGFLKTVVRHHAEPVNSVKITIAAHSGDLEAAEAAYADIMVDGHSTPSTSSQRKGKRGQDDDQLLQSLQNLVSMPQHKFRKVRSRINTILCELMEEESDEEQPPRVPTFPAPASVQPTSARATYTPTALEMYPHMWRHKALAA</sequence>
<name>A0A9Q0I284_9TELE</name>
<protein>
    <submittedName>
        <fullName evidence="2">Uncharacterized protein</fullName>
    </submittedName>
</protein>
<dbReference type="EMBL" id="JANIIK010000119">
    <property type="protein sequence ID" value="KAJ3584067.1"/>
    <property type="molecule type" value="Genomic_DNA"/>
</dbReference>
<proteinExistence type="predicted"/>
<comment type="caution">
    <text evidence="2">The sequence shown here is derived from an EMBL/GenBank/DDBJ whole genome shotgun (WGS) entry which is preliminary data.</text>
</comment>
<evidence type="ECO:0000313" key="3">
    <source>
        <dbReference type="Proteomes" id="UP001148018"/>
    </source>
</evidence>
<feature type="non-terminal residue" evidence="2">
    <location>
        <position position="1"/>
    </location>
</feature>
<gene>
    <name evidence="2" type="ORF">NHX12_014563</name>
</gene>
<feature type="region of interest" description="Disordered" evidence="1">
    <location>
        <begin position="53"/>
        <end position="72"/>
    </location>
</feature>
<dbReference type="Proteomes" id="UP001148018">
    <property type="component" value="Unassembled WGS sequence"/>
</dbReference>
<evidence type="ECO:0000313" key="2">
    <source>
        <dbReference type="EMBL" id="KAJ3584067.1"/>
    </source>
</evidence>
<feature type="region of interest" description="Disordered" evidence="1">
    <location>
        <begin position="106"/>
        <end position="130"/>
    </location>
</feature>
<dbReference type="AlphaFoldDB" id="A0A9Q0I284"/>